<evidence type="ECO:0000256" key="1">
    <source>
        <dbReference type="SAM" id="Phobius"/>
    </source>
</evidence>
<comment type="caution">
    <text evidence="2">The sequence shown here is derived from an EMBL/GenBank/DDBJ whole genome shotgun (WGS) entry which is preliminary data.</text>
</comment>
<dbReference type="RefSeq" id="WP_377362499.1">
    <property type="nucleotide sequence ID" value="NZ_JBHRYN010000008.1"/>
</dbReference>
<protein>
    <submittedName>
        <fullName evidence="2">Uncharacterized protein</fullName>
    </submittedName>
</protein>
<organism evidence="2 3">
    <name type="scientific">Reinekea marina</name>
    <dbReference type="NCBI Taxonomy" id="1310421"/>
    <lineage>
        <taxon>Bacteria</taxon>
        <taxon>Pseudomonadati</taxon>
        <taxon>Pseudomonadota</taxon>
        <taxon>Gammaproteobacteria</taxon>
        <taxon>Oceanospirillales</taxon>
        <taxon>Saccharospirillaceae</taxon>
        <taxon>Reinekea</taxon>
    </lineage>
</organism>
<proteinExistence type="predicted"/>
<evidence type="ECO:0000313" key="3">
    <source>
        <dbReference type="Proteomes" id="UP001595710"/>
    </source>
</evidence>
<accession>A0ABV7WQQ8</accession>
<dbReference type="Proteomes" id="UP001595710">
    <property type="component" value="Unassembled WGS sequence"/>
</dbReference>
<reference evidence="3" key="1">
    <citation type="journal article" date="2019" name="Int. J. Syst. Evol. Microbiol.">
        <title>The Global Catalogue of Microorganisms (GCM) 10K type strain sequencing project: providing services to taxonomists for standard genome sequencing and annotation.</title>
        <authorList>
            <consortium name="The Broad Institute Genomics Platform"/>
            <consortium name="The Broad Institute Genome Sequencing Center for Infectious Disease"/>
            <person name="Wu L."/>
            <person name="Ma J."/>
        </authorList>
    </citation>
    <scope>NUCLEOTIDE SEQUENCE [LARGE SCALE GENOMIC DNA]</scope>
    <source>
        <strain evidence="3">CECT 8288</strain>
    </source>
</reference>
<keyword evidence="1" id="KW-1133">Transmembrane helix</keyword>
<keyword evidence="1" id="KW-0472">Membrane</keyword>
<keyword evidence="1" id="KW-0812">Transmembrane</keyword>
<sequence length="73" mass="7802">MGMLIGAVAIVVGPILGLILSSFLRSSYRKKKQRFNKPESILVKVFITLGSVVGATIVSFLVIADYALESFAG</sequence>
<gene>
    <name evidence="2" type="ORF">ACFOND_05985</name>
</gene>
<feature type="transmembrane region" description="Helical" evidence="1">
    <location>
        <begin position="6"/>
        <end position="24"/>
    </location>
</feature>
<evidence type="ECO:0000313" key="2">
    <source>
        <dbReference type="EMBL" id="MFC3701189.1"/>
    </source>
</evidence>
<name>A0ABV7WQQ8_9GAMM</name>
<keyword evidence="3" id="KW-1185">Reference proteome</keyword>
<feature type="transmembrane region" description="Helical" evidence="1">
    <location>
        <begin position="45"/>
        <end position="68"/>
    </location>
</feature>
<dbReference type="EMBL" id="JBHRYN010000008">
    <property type="protein sequence ID" value="MFC3701189.1"/>
    <property type="molecule type" value="Genomic_DNA"/>
</dbReference>